<gene>
    <name evidence="1" type="ORF">JV16_01711</name>
</gene>
<dbReference type="EMBL" id="JXTG01000007">
    <property type="protein sequence ID" value="KIP21217.1"/>
    <property type="molecule type" value="Genomic_DNA"/>
</dbReference>
<evidence type="ECO:0000313" key="1">
    <source>
        <dbReference type="EMBL" id="KIP21217.1"/>
    </source>
</evidence>
<protein>
    <submittedName>
        <fullName evidence="1">Uncharacterized protein</fullName>
    </submittedName>
</protein>
<reference evidence="1 2" key="1">
    <citation type="submission" date="2015-01" db="EMBL/GenBank/DDBJ databases">
        <title>Genome sequence of Anoxybacillus ayderensis strain AB04.</title>
        <authorList>
            <person name="Belduz A.O."/>
            <person name="Canakci S."/>
            <person name="Chan K.-G."/>
            <person name="Kahar U.M."/>
            <person name="Yaakob A.S."/>
            <person name="Chan C.S."/>
            <person name="Goh K.M."/>
        </authorList>
    </citation>
    <scope>NUCLEOTIDE SEQUENCE [LARGE SCALE GENOMIC DNA]</scope>
    <source>
        <strain evidence="1 2">AB04</strain>
    </source>
</reference>
<sequence>MREEEQLLRANRLGAKEDIIHVSETDDGHDLRDATYIGEKQMAAPNYRQ</sequence>
<keyword evidence="2" id="KW-1185">Reference proteome</keyword>
<dbReference type="Proteomes" id="UP000032047">
    <property type="component" value="Unassembled WGS sequence"/>
</dbReference>
<dbReference type="AlphaFoldDB" id="A0A0D0HPJ4"/>
<organism evidence="1 2">
    <name type="scientific">Anoxybacillus ayderensis</name>
    <dbReference type="NCBI Taxonomy" id="265546"/>
    <lineage>
        <taxon>Bacteria</taxon>
        <taxon>Bacillati</taxon>
        <taxon>Bacillota</taxon>
        <taxon>Bacilli</taxon>
        <taxon>Bacillales</taxon>
        <taxon>Anoxybacillaceae</taxon>
        <taxon>Anoxybacillus</taxon>
    </lineage>
</organism>
<name>A0A0D0HPJ4_9BACL</name>
<accession>A0A0D0HPJ4</accession>
<proteinExistence type="predicted"/>
<dbReference type="RefSeq" id="WP_021093622.1">
    <property type="nucleotide sequence ID" value="NZ_ANOC01000001.1"/>
</dbReference>
<evidence type="ECO:0000313" key="2">
    <source>
        <dbReference type="Proteomes" id="UP000032047"/>
    </source>
</evidence>
<dbReference type="PATRIC" id="fig|265546.4.peg.1707"/>
<comment type="caution">
    <text evidence="1">The sequence shown here is derived from an EMBL/GenBank/DDBJ whole genome shotgun (WGS) entry which is preliminary data.</text>
</comment>